<name>A0A016SJJ1_9BILA</name>
<dbReference type="Proteomes" id="UP000024635">
    <property type="component" value="Unassembled WGS sequence"/>
</dbReference>
<sequence length="82" mass="8516">MPLFSYLHCLPLFSRLLLKTVQVANDIFSGATLPSVFCCGATLPSVFCSGAALPSVFCSGATLPSVFCSGAALPSVPPLLFF</sequence>
<dbReference type="SUPFAM" id="SSF141571">
    <property type="entry name" value="Pentapeptide repeat-like"/>
    <property type="match status" value="1"/>
</dbReference>
<keyword evidence="3" id="KW-1185">Reference proteome</keyword>
<evidence type="ECO:0000256" key="1">
    <source>
        <dbReference type="SAM" id="SignalP"/>
    </source>
</evidence>
<evidence type="ECO:0000313" key="3">
    <source>
        <dbReference type="Proteomes" id="UP000024635"/>
    </source>
</evidence>
<organism evidence="2 3">
    <name type="scientific">Ancylostoma ceylanicum</name>
    <dbReference type="NCBI Taxonomy" id="53326"/>
    <lineage>
        <taxon>Eukaryota</taxon>
        <taxon>Metazoa</taxon>
        <taxon>Ecdysozoa</taxon>
        <taxon>Nematoda</taxon>
        <taxon>Chromadorea</taxon>
        <taxon>Rhabditida</taxon>
        <taxon>Rhabditina</taxon>
        <taxon>Rhabditomorpha</taxon>
        <taxon>Strongyloidea</taxon>
        <taxon>Ancylostomatidae</taxon>
        <taxon>Ancylostomatinae</taxon>
        <taxon>Ancylostoma</taxon>
    </lineage>
</organism>
<feature type="chain" id="PRO_5001489572" evidence="1">
    <location>
        <begin position="24"/>
        <end position="82"/>
    </location>
</feature>
<gene>
    <name evidence="2" type="primary">Acey_s0219.g2460</name>
    <name evidence="2" type="ORF">Y032_0219g2460</name>
</gene>
<keyword evidence="1" id="KW-0732">Signal</keyword>
<comment type="caution">
    <text evidence="2">The sequence shown here is derived from an EMBL/GenBank/DDBJ whole genome shotgun (WGS) entry which is preliminary data.</text>
</comment>
<protein>
    <submittedName>
        <fullName evidence="2">Uncharacterized protein</fullName>
    </submittedName>
</protein>
<feature type="signal peptide" evidence="1">
    <location>
        <begin position="1"/>
        <end position="23"/>
    </location>
</feature>
<proteinExistence type="predicted"/>
<evidence type="ECO:0000313" key="2">
    <source>
        <dbReference type="EMBL" id="EYB90486.1"/>
    </source>
</evidence>
<dbReference type="EMBL" id="JARK01001555">
    <property type="protein sequence ID" value="EYB90486.1"/>
    <property type="molecule type" value="Genomic_DNA"/>
</dbReference>
<reference evidence="3" key="1">
    <citation type="journal article" date="2015" name="Nat. Genet.">
        <title>The genome and transcriptome of the zoonotic hookworm Ancylostoma ceylanicum identify infection-specific gene families.</title>
        <authorList>
            <person name="Schwarz E.M."/>
            <person name="Hu Y."/>
            <person name="Antoshechkin I."/>
            <person name="Miller M.M."/>
            <person name="Sternberg P.W."/>
            <person name="Aroian R.V."/>
        </authorList>
    </citation>
    <scope>NUCLEOTIDE SEQUENCE</scope>
    <source>
        <strain evidence="3">HY135</strain>
    </source>
</reference>
<accession>A0A016SJJ1</accession>
<dbReference type="AlphaFoldDB" id="A0A016SJJ1"/>